<name>A0A0A2ES29_PORCN</name>
<dbReference type="eggNOG" id="COG1396">
    <property type="taxonomic scope" value="Bacteria"/>
</dbReference>
<dbReference type="OrthoDB" id="129830at2"/>
<keyword evidence="3" id="KW-1185">Reference proteome</keyword>
<evidence type="ECO:0000313" key="2">
    <source>
        <dbReference type="EMBL" id="KGN81723.1"/>
    </source>
</evidence>
<proteinExistence type="predicted"/>
<dbReference type="Pfam" id="PF01381">
    <property type="entry name" value="HTH_3"/>
    <property type="match status" value="1"/>
</dbReference>
<dbReference type="Proteomes" id="UP000030125">
    <property type="component" value="Unassembled WGS sequence"/>
</dbReference>
<evidence type="ECO:0000313" key="3">
    <source>
        <dbReference type="Proteomes" id="UP000030125"/>
    </source>
</evidence>
<evidence type="ECO:0000259" key="1">
    <source>
        <dbReference type="PROSITE" id="PS50943"/>
    </source>
</evidence>
<dbReference type="RefSeq" id="WP_036851107.1">
    <property type="nucleotide sequence ID" value="NZ_JQJD01000023.1"/>
</dbReference>
<dbReference type="SUPFAM" id="SSF47413">
    <property type="entry name" value="lambda repressor-like DNA-binding domains"/>
    <property type="match status" value="1"/>
</dbReference>
<dbReference type="CDD" id="cd00093">
    <property type="entry name" value="HTH_XRE"/>
    <property type="match status" value="1"/>
</dbReference>
<sequence length="105" mass="12014">MNNILAFNVPDLDDIASQIADRVKTRRLELNLTQEGLATRSGIKFATYRRFEQTGEISLKGLLRIGLALNALSEFELLFAQKQYQTLDEVLNEKNTTRKRGKKNE</sequence>
<dbReference type="PROSITE" id="PS50943">
    <property type="entry name" value="HTH_CROC1"/>
    <property type="match status" value="1"/>
</dbReference>
<dbReference type="InterPro" id="IPR010982">
    <property type="entry name" value="Lambda_DNA-bd_dom_sf"/>
</dbReference>
<organism evidence="2 3">
    <name type="scientific">Porphyromonas cangingivalis</name>
    <dbReference type="NCBI Taxonomy" id="36874"/>
    <lineage>
        <taxon>Bacteria</taxon>
        <taxon>Pseudomonadati</taxon>
        <taxon>Bacteroidota</taxon>
        <taxon>Bacteroidia</taxon>
        <taxon>Bacteroidales</taxon>
        <taxon>Porphyromonadaceae</taxon>
        <taxon>Porphyromonas</taxon>
    </lineage>
</organism>
<gene>
    <name evidence="2" type="ORF">HQ35_03525</name>
</gene>
<dbReference type="EMBL" id="JQJD01000023">
    <property type="protein sequence ID" value="KGN81723.1"/>
    <property type="molecule type" value="Genomic_DNA"/>
</dbReference>
<accession>A0A0A2ES29</accession>
<protein>
    <submittedName>
        <fullName evidence="2">Transcriptional regulator</fullName>
    </submittedName>
</protein>
<dbReference type="GO" id="GO:0003677">
    <property type="term" value="F:DNA binding"/>
    <property type="evidence" value="ECO:0007669"/>
    <property type="project" value="InterPro"/>
</dbReference>
<dbReference type="Gene3D" id="1.10.260.40">
    <property type="entry name" value="lambda repressor-like DNA-binding domains"/>
    <property type="match status" value="1"/>
</dbReference>
<comment type="caution">
    <text evidence="2">The sequence shown here is derived from an EMBL/GenBank/DDBJ whole genome shotgun (WGS) entry which is preliminary data.</text>
</comment>
<feature type="domain" description="HTH cro/C1-type" evidence="1">
    <location>
        <begin position="23"/>
        <end position="75"/>
    </location>
</feature>
<dbReference type="STRING" id="36874.HQ34_07440"/>
<dbReference type="InterPro" id="IPR001387">
    <property type="entry name" value="Cro/C1-type_HTH"/>
</dbReference>
<reference evidence="2 3" key="1">
    <citation type="submission" date="2014-08" db="EMBL/GenBank/DDBJ databases">
        <title>Porphyromonas cangingivalis strain:COT-109_OH1386 Genome sequencing.</title>
        <authorList>
            <person name="Wallis C."/>
            <person name="Deusch O."/>
            <person name="O'Flynn C."/>
            <person name="Davis I."/>
            <person name="Jospin G."/>
            <person name="Darling A.E."/>
            <person name="Coil D.A."/>
            <person name="Alexiev A."/>
            <person name="Horsfall A."/>
            <person name="Kirkwood N."/>
            <person name="Harris S."/>
            <person name="Eisen J.A."/>
        </authorList>
    </citation>
    <scope>NUCLEOTIDE SEQUENCE [LARGE SCALE GENOMIC DNA]</scope>
    <source>
        <strain evidence="3">COT-109 OH1386</strain>
    </source>
</reference>
<dbReference type="AlphaFoldDB" id="A0A0A2ES29"/>